<accession>A0A317SQ79</accession>
<evidence type="ECO:0000256" key="10">
    <source>
        <dbReference type="ARBA" id="ARBA00023161"/>
    </source>
</evidence>
<dbReference type="GO" id="GO:0006417">
    <property type="term" value="P:regulation of translation"/>
    <property type="evidence" value="ECO:0007669"/>
    <property type="project" value="UniProtKB-KW"/>
</dbReference>
<dbReference type="GO" id="GO:0005737">
    <property type="term" value="C:cytoplasm"/>
    <property type="evidence" value="ECO:0007669"/>
    <property type="project" value="UniProtKB-SubCell"/>
</dbReference>
<feature type="compositionally biased region" description="Basic and acidic residues" evidence="13">
    <location>
        <begin position="148"/>
        <end position="174"/>
    </location>
</feature>
<keyword evidence="11" id="KW-0508">mRNA splicing</keyword>
<evidence type="ECO:0000256" key="7">
    <source>
        <dbReference type="ARBA" id="ARBA00022816"/>
    </source>
</evidence>
<evidence type="ECO:0000313" key="16">
    <source>
        <dbReference type="Proteomes" id="UP000246991"/>
    </source>
</evidence>
<evidence type="ECO:0000256" key="9">
    <source>
        <dbReference type="ARBA" id="ARBA00022884"/>
    </source>
</evidence>
<keyword evidence="10" id="KW-0866">Nonsense-mediated mRNA decay</keyword>
<comment type="subcellular location">
    <subcellularLocation>
        <location evidence="2">Cytoplasm</location>
    </subcellularLocation>
    <subcellularLocation>
        <location evidence="1">Nucleus</location>
    </subcellularLocation>
</comment>
<evidence type="ECO:0000256" key="12">
    <source>
        <dbReference type="ARBA" id="ARBA00023242"/>
    </source>
</evidence>
<feature type="compositionally biased region" description="Basic residues" evidence="13">
    <location>
        <begin position="1"/>
        <end position="10"/>
    </location>
</feature>
<evidence type="ECO:0000256" key="11">
    <source>
        <dbReference type="ARBA" id="ARBA00023187"/>
    </source>
</evidence>
<keyword evidence="4" id="KW-0813">Transport</keyword>
<evidence type="ECO:0000256" key="4">
    <source>
        <dbReference type="ARBA" id="ARBA00022448"/>
    </source>
</evidence>
<reference evidence="15 16" key="1">
    <citation type="submission" date="2018-03" db="EMBL/GenBank/DDBJ databases">
        <title>Genomes of Pezizomycetes fungi and the evolution of truffles.</title>
        <authorList>
            <person name="Murat C."/>
            <person name="Payen T."/>
            <person name="Noel B."/>
            <person name="Kuo A."/>
            <person name="Martin F.M."/>
        </authorList>
    </citation>
    <scope>NUCLEOTIDE SEQUENCE [LARGE SCALE GENOMIC DNA]</scope>
    <source>
        <strain evidence="15">091103-1</strain>
    </source>
</reference>
<evidence type="ECO:0000256" key="3">
    <source>
        <dbReference type="ARBA" id="ARBA00009548"/>
    </source>
</evidence>
<dbReference type="GO" id="GO:0035145">
    <property type="term" value="C:exon-exon junction complex"/>
    <property type="evidence" value="ECO:0007669"/>
    <property type="project" value="InterPro"/>
</dbReference>
<evidence type="ECO:0000256" key="5">
    <source>
        <dbReference type="ARBA" id="ARBA00022490"/>
    </source>
</evidence>
<keyword evidence="12" id="KW-0539">Nucleus</keyword>
<dbReference type="InterPro" id="IPR018545">
    <property type="entry name" value="Btz_dom"/>
</dbReference>
<dbReference type="SMART" id="SM01044">
    <property type="entry name" value="Btz"/>
    <property type="match status" value="1"/>
</dbReference>
<feature type="compositionally biased region" description="Polar residues" evidence="13">
    <location>
        <begin position="252"/>
        <end position="261"/>
    </location>
</feature>
<keyword evidence="7" id="KW-0509">mRNA transport</keyword>
<name>A0A317SQ79_9PEZI</name>
<gene>
    <name evidence="15" type="ORF">C7212DRAFT_344019</name>
</gene>
<keyword evidence="6" id="KW-0507">mRNA processing</keyword>
<feature type="compositionally biased region" description="Acidic residues" evidence="13">
    <location>
        <begin position="124"/>
        <end position="144"/>
    </location>
</feature>
<feature type="domain" description="Btz" evidence="14">
    <location>
        <begin position="127"/>
        <end position="267"/>
    </location>
</feature>
<dbReference type="PANTHER" id="PTHR46837">
    <property type="entry name" value="PROTEIN MLN51 HOMOLOG"/>
    <property type="match status" value="1"/>
</dbReference>
<protein>
    <recommendedName>
        <fullName evidence="14">Btz domain-containing protein</fullName>
    </recommendedName>
</protein>
<dbReference type="GO" id="GO:0051028">
    <property type="term" value="P:mRNA transport"/>
    <property type="evidence" value="ECO:0007669"/>
    <property type="project" value="UniProtKB-KW"/>
</dbReference>
<keyword evidence="8" id="KW-0810">Translation regulation</keyword>
<keyword evidence="16" id="KW-1185">Reference proteome</keyword>
<evidence type="ECO:0000256" key="6">
    <source>
        <dbReference type="ARBA" id="ARBA00022664"/>
    </source>
</evidence>
<feature type="compositionally biased region" description="Acidic residues" evidence="13">
    <location>
        <begin position="37"/>
        <end position="60"/>
    </location>
</feature>
<evidence type="ECO:0000259" key="14">
    <source>
        <dbReference type="SMART" id="SM01044"/>
    </source>
</evidence>
<feature type="region of interest" description="Disordered" evidence="13">
    <location>
        <begin position="648"/>
        <end position="670"/>
    </location>
</feature>
<dbReference type="Pfam" id="PF09405">
    <property type="entry name" value="Btz"/>
    <property type="match status" value="1"/>
</dbReference>
<keyword evidence="5" id="KW-0963">Cytoplasm</keyword>
<organism evidence="15 16">
    <name type="scientific">Tuber magnatum</name>
    <name type="common">white Piedmont truffle</name>
    <dbReference type="NCBI Taxonomy" id="42249"/>
    <lineage>
        <taxon>Eukaryota</taxon>
        <taxon>Fungi</taxon>
        <taxon>Dikarya</taxon>
        <taxon>Ascomycota</taxon>
        <taxon>Pezizomycotina</taxon>
        <taxon>Pezizomycetes</taxon>
        <taxon>Pezizales</taxon>
        <taxon>Tuberaceae</taxon>
        <taxon>Tuber</taxon>
    </lineage>
</organism>
<proteinExistence type="inferred from homology"/>
<feature type="compositionally biased region" description="Low complexity" evidence="13">
    <location>
        <begin position="262"/>
        <end position="274"/>
    </location>
</feature>
<dbReference type="GO" id="GO:0000184">
    <property type="term" value="P:nuclear-transcribed mRNA catabolic process, nonsense-mediated decay"/>
    <property type="evidence" value="ECO:0007669"/>
    <property type="project" value="UniProtKB-KW"/>
</dbReference>
<dbReference type="GO" id="GO:0006397">
    <property type="term" value="P:mRNA processing"/>
    <property type="evidence" value="ECO:0007669"/>
    <property type="project" value="UniProtKB-KW"/>
</dbReference>
<dbReference type="GO" id="GO:0008380">
    <property type="term" value="P:RNA splicing"/>
    <property type="evidence" value="ECO:0007669"/>
    <property type="project" value="UniProtKB-KW"/>
</dbReference>
<keyword evidence="9" id="KW-0694">RNA-binding</keyword>
<sequence length="740" mass="81266">MSRRKIISRRRGPEDEEDEELGAEDSYTDDSGLSESEREEDAATDGTLSEEEGDDLDEGDVANKGKVVGANGRSGGKSKFMRSGNGDTDVMMNGVRGKDDDAEEVDFSEMGEDDRAEQAPAENPQDEATEEDLGHEETEQEEPLLQEAEEKPHETAEEKRRRVHEEYKKRRDADPAFVPNRGAFYLHDHRHAEGFRPFARGGGRAGRGGRFSGLAGLTSLQSEYMNHNAPVELQWQHDMHEETHTDHRRSTPVHQSNHSFAPNNRPRGNGDPPRSFGRTFYQGNVQIQVSLPGMKAPITFSEVPSKVYTRLPYHRPPLRRDKPVRIALPDAPVRYIYPSPTRSFIFIPRAMRPGGSGYIRGGGRGRGGFYSQGRSVYGGSNGYSPSAGMSRRSSLQIEHKPQFTPPMPAPAQPHQPAAPIAGHVEPSSRPSVGEEEAPAKPVVRLPVVPQQQQLAQQQQVHPQAMMPQQPPQAQTPKIVPQHPPPSYTPNPVAYHEHRATPKIPMHQPRPQKAVNVAEIDSPAVMHFPQSYGGHMYPENIPTPGVPQNMYAHSRQASFPSQTSGTPLSHIPEAAVHARAFHPAYPPQPGYYSYPPQPHHVAPMHPIHGPPPHHHDPRAFHPPPPYVPSGPSPMSNGATNHYAIIPAQQQAPAQPVAVTTGPPTGPTTIAQESNGMVYYSTWDPNQYYTYPTGGPAGYPGTPGMPITPAPDGSVNGPPGPGPVYFYPGAQTPHQHPIYYTQ</sequence>
<dbReference type="EMBL" id="PYWC01000031">
    <property type="protein sequence ID" value="PWW76642.1"/>
    <property type="molecule type" value="Genomic_DNA"/>
</dbReference>
<dbReference type="GO" id="GO:0003729">
    <property type="term" value="F:mRNA binding"/>
    <property type="evidence" value="ECO:0007669"/>
    <property type="project" value="InterPro"/>
</dbReference>
<evidence type="ECO:0000256" key="8">
    <source>
        <dbReference type="ARBA" id="ARBA00022845"/>
    </source>
</evidence>
<dbReference type="Proteomes" id="UP000246991">
    <property type="component" value="Unassembled WGS sequence"/>
</dbReference>
<evidence type="ECO:0000313" key="15">
    <source>
        <dbReference type="EMBL" id="PWW76642.1"/>
    </source>
</evidence>
<dbReference type="OrthoDB" id="5413466at2759"/>
<evidence type="ECO:0000256" key="2">
    <source>
        <dbReference type="ARBA" id="ARBA00004496"/>
    </source>
</evidence>
<comment type="similarity">
    <text evidence="3">Belongs to the CASC3 family.</text>
</comment>
<feature type="compositionally biased region" description="Pro residues" evidence="13">
    <location>
        <begin position="403"/>
        <end position="413"/>
    </location>
</feature>
<dbReference type="InterPro" id="IPR044796">
    <property type="entry name" value="MLN51_plant"/>
</dbReference>
<comment type="caution">
    <text evidence="15">The sequence shown here is derived from an EMBL/GenBank/DDBJ whole genome shotgun (WGS) entry which is preliminary data.</text>
</comment>
<dbReference type="PANTHER" id="PTHR46837:SF5">
    <property type="entry name" value="PROTEIN MLN51 HOMOLOG"/>
    <property type="match status" value="1"/>
</dbReference>
<feature type="region of interest" description="Disordered" evidence="13">
    <location>
        <begin position="1"/>
        <end position="174"/>
    </location>
</feature>
<feature type="compositionally biased region" description="Acidic residues" evidence="13">
    <location>
        <begin position="14"/>
        <end position="28"/>
    </location>
</feature>
<feature type="compositionally biased region" description="Acidic residues" evidence="13">
    <location>
        <begin position="100"/>
        <end position="115"/>
    </location>
</feature>
<evidence type="ECO:0000256" key="1">
    <source>
        <dbReference type="ARBA" id="ARBA00004123"/>
    </source>
</evidence>
<dbReference type="AlphaFoldDB" id="A0A317SQ79"/>
<dbReference type="STRING" id="42249.A0A317SQ79"/>
<feature type="region of interest" description="Disordered" evidence="13">
    <location>
        <begin position="241"/>
        <end position="279"/>
    </location>
</feature>
<feature type="region of interest" description="Disordered" evidence="13">
    <location>
        <begin position="400"/>
        <end position="439"/>
    </location>
</feature>
<evidence type="ECO:0000256" key="13">
    <source>
        <dbReference type="SAM" id="MobiDB-lite"/>
    </source>
</evidence>